<accession>A0ABP3SBT7</accession>
<dbReference type="Pfam" id="PF13193">
    <property type="entry name" value="AMP-binding_C"/>
    <property type="match status" value="1"/>
</dbReference>
<evidence type="ECO:0000259" key="2">
    <source>
        <dbReference type="Pfam" id="PF00501"/>
    </source>
</evidence>
<dbReference type="Pfam" id="PF00501">
    <property type="entry name" value="AMP-binding"/>
    <property type="match status" value="1"/>
</dbReference>
<dbReference type="SUPFAM" id="SSF56801">
    <property type="entry name" value="Acetyl-CoA synthetase-like"/>
    <property type="match status" value="1"/>
</dbReference>
<comment type="similarity">
    <text evidence="1">Belongs to the ATP-dependent AMP-binding enzyme family.</text>
</comment>
<feature type="domain" description="AMP-dependent synthetase/ligase" evidence="2">
    <location>
        <begin position="66"/>
        <end position="445"/>
    </location>
</feature>
<reference evidence="6" key="1">
    <citation type="journal article" date="2019" name="Int. J. Syst. Evol. Microbiol.">
        <title>The Global Catalogue of Microorganisms (GCM) 10K type strain sequencing project: providing services to taxonomists for standard genome sequencing and annotation.</title>
        <authorList>
            <consortium name="The Broad Institute Genomics Platform"/>
            <consortium name="The Broad Institute Genome Sequencing Center for Infectious Disease"/>
            <person name="Wu L."/>
            <person name="Ma J."/>
        </authorList>
    </citation>
    <scope>NUCLEOTIDE SEQUENCE [LARGE SCALE GENOMIC DNA]</scope>
    <source>
        <strain evidence="6">JCM 10671</strain>
    </source>
</reference>
<comment type="caution">
    <text evidence="5">The sequence shown here is derived from an EMBL/GenBank/DDBJ whole genome shotgun (WGS) entry which is preliminary data.</text>
</comment>
<dbReference type="PANTHER" id="PTHR43347:SF3">
    <property type="entry name" value="ACYL-COA SYNTHETASE SHORT-CHAIN FAMILY MEMBER 3, MITOCHONDRIAL"/>
    <property type="match status" value="1"/>
</dbReference>
<dbReference type="Gene3D" id="3.30.300.30">
    <property type="match status" value="1"/>
</dbReference>
<evidence type="ECO:0000256" key="1">
    <source>
        <dbReference type="ARBA" id="ARBA00006432"/>
    </source>
</evidence>
<dbReference type="InterPro" id="IPR000873">
    <property type="entry name" value="AMP-dep_synth/lig_dom"/>
</dbReference>
<dbReference type="InterPro" id="IPR025110">
    <property type="entry name" value="AMP-bd_C"/>
</dbReference>
<dbReference type="InterPro" id="IPR032387">
    <property type="entry name" value="ACAS_N"/>
</dbReference>
<feature type="domain" description="AMP-binding enzyme C-terminal" evidence="3">
    <location>
        <begin position="510"/>
        <end position="588"/>
    </location>
</feature>
<proteinExistence type="inferred from homology"/>
<dbReference type="NCBIfam" id="NF001208">
    <property type="entry name" value="PRK00174.1"/>
    <property type="match status" value="1"/>
</dbReference>
<evidence type="ECO:0000259" key="4">
    <source>
        <dbReference type="Pfam" id="PF16177"/>
    </source>
</evidence>
<dbReference type="Pfam" id="PF16177">
    <property type="entry name" value="ACAS_N"/>
    <property type="match status" value="1"/>
</dbReference>
<feature type="domain" description="Acetyl-coenzyme A synthetase N-terminal" evidence="4">
    <location>
        <begin position="4"/>
        <end position="58"/>
    </location>
</feature>
<dbReference type="Proteomes" id="UP001500957">
    <property type="component" value="Unassembled WGS sequence"/>
</dbReference>
<evidence type="ECO:0000313" key="5">
    <source>
        <dbReference type="EMBL" id="GAA0632139.1"/>
    </source>
</evidence>
<dbReference type="CDD" id="cd05967">
    <property type="entry name" value="PrpE"/>
    <property type="match status" value="1"/>
</dbReference>
<gene>
    <name evidence="5" type="ORF">GCM10009547_39950</name>
</gene>
<keyword evidence="6" id="KW-1185">Reference proteome</keyword>
<evidence type="ECO:0000313" key="6">
    <source>
        <dbReference type="Proteomes" id="UP001500957"/>
    </source>
</evidence>
<dbReference type="EMBL" id="BAAAHE010000044">
    <property type="protein sequence ID" value="GAA0632139.1"/>
    <property type="molecule type" value="Genomic_DNA"/>
</dbReference>
<dbReference type="InterPro" id="IPR020845">
    <property type="entry name" value="AMP-binding_CS"/>
</dbReference>
<dbReference type="InterPro" id="IPR045851">
    <property type="entry name" value="AMP-bd_C_sf"/>
</dbReference>
<dbReference type="InterPro" id="IPR042099">
    <property type="entry name" value="ANL_N_sf"/>
</dbReference>
<dbReference type="PANTHER" id="PTHR43347">
    <property type="entry name" value="ACYL-COA SYNTHETASE"/>
    <property type="match status" value="1"/>
</dbReference>
<dbReference type="Gene3D" id="3.40.50.12780">
    <property type="entry name" value="N-terminal domain of ligase-like"/>
    <property type="match status" value="1"/>
</dbReference>
<evidence type="ECO:0000259" key="3">
    <source>
        <dbReference type="Pfam" id="PF13193"/>
    </source>
</evidence>
<dbReference type="PROSITE" id="PS00455">
    <property type="entry name" value="AMP_BINDING"/>
    <property type="match status" value="1"/>
</dbReference>
<dbReference type="RefSeq" id="WP_344608058.1">
    <property type="nucleotide sequence ID" value="NZ_BAAAHE010000044.1"/>
</dbReference>
<organism evidence="5 6">
    <name type="scientific">Sporichthya brevicatena</name>
    <dbReference type="NCBI Taxonomy" id="171442"/>
    <lineage>
        <taxon>Bacteria</taxon>
        <taxon>Bacillati</taxon>
        <taxon>Actinomycetota</taxon>
        <taxon>Actinomycetes</taxon>
        <taxon>Sporichthyales</taxon>
        <taxon>Sporichthyaceae</taxon>
        <taxon>Sporichthya</taxon>
    </lineage>
</organism>
<sequence>MGAYADAFRRSIEDPTGFWAEAAQAVDWTRAPTTVLDDSRAPFVRWFPDGELNTCHNALDRHVDGGRGDQTALIYDSPMTGRQARFTYAELRDQVARFGGVLRSLGVEKGDRVVIYMPMVPEAVVAMLACARIGAVHSVVFGGFAPRELAARIDDAQPKVVVAASCGLEPTRVVEYKPMIAAAIEIADHKPDRCVVLQREQARAEMGPDDVDWTEAMASAEPVECVPVGANDPLYILYTSGTTGKPKGIVRDNGGHAVALLWSIRNVFGLEPGEVWWTASDVGWVVGHSYIVYAPLLLGATTILYEGKPVGTPDAGAFWRVIAEHGAVTLFTAPTVFRAIKKEDPDAKLLEQYDISKLRALFLAGERLDPDTYHWATEKSGVPVIDHWWQTETGWPICANLRGLEPMPIKAGSPSVPVPGWDVQVLDPEGNRVGPNTEGAICIKLPLPPGALPTLWNDDDRFVASYLSAYDGYYLSGDGGYVDEDGYLYVLGRTDDVINVAGHRLSTGSMEAVLAAHPAVAECAVIGVHDSLKGQVPRGFVVLKAGVDVDPEALSAELVAAVRNEIGAVAAFKRADIVPALPKTRSGKILRRTMRGIADGRDEPVPSTIEDASVLDKLRPILTKES</sequence>
<name>A0ABP3SBT7_9ACTN</name>
<protein>
    <submittedName>
        <fullName evidence="5">Propionyl-CoA synthetase</fullName>
    </submittedName>
</protein>